<dbReference type="EMBL" id="SDIL01000016">
    <property type="protein sequence ID" value="RXK40669.1"/>
    <property type="molecule type" value="Genomic_DNA"/>
</dbReference>
<name>A0A4Q1BRR9_TREME</name>
<reference evidence="2 3" key="1">
    <citation type="submission" date="2016-06" db="EMBL/GenBank/DDBJ databases">
        <title>Evolution of pathogenesis and genome organization in the Tremellales.</title>
        <authorList>
            <person name="Cuomo C."/>
            <person name="Litvintseva A."/>
            <person name="Heitman J."/>
            <person name="Chen Y."/>
            <person name="Sun S."/>
            <person name="Springer D."/>
            <person name="Dromer F."/>
            <person name="Young S."/>
            <person name="Zeng Q."/>
            <person name="Chapman S."/>
            <person name="Gujja S."/>
            <person name="Saif S."/>
            <person name="Birren B."/>
        </authorList>
    </citation>
    <scope>NUCLEOTIDE SEQUENCE [LARGE SCALE GENOMIC DNA]</scope>
    <source>
        <strain evidence="2 3">ATCC 28783</strain>
    </source>
</reference>
<gene>
    <name evidence="2" type="ORF">M231_02126</name>
</gene>
<proteinExistence type="predicted"/>
<dbReference type="AlphaFoldDB" id="A0A4Q1BRR9"/>
<keyword evidence="3" id="KW-1185">Reference proteome</keyword>
<dbReference type="VEuPathDB" id="FungiDB:TREMEDRAFT_61749"/>
<dbReference type="InParanoid" id="A0A4Q1BRR9"/>
<evidence type="ECO:0000256" key="1">
    <source>
        <dbReference type="SAM" id="MobiDB-lite"/>
    </source>
</evidence>
<accession>A0A4Q1BRR9</accession>
<organism evidence="2 3">
    <name type="scientific">Tremella mesenterica</name>
    <name type="common">Jelly fungus</name>
    <dbReference type="NCBI Taxonomy" id="5217"/>
    <lineage>
        <taxon>Eukaryota</taxon>
        <taxon>Fungi</taxon>
        <taxon>Dikarya</taxon>
        <taxon>Basidiomycota</taxon>
        <taxon>Agaricomycotina</taxon>
        <taxon>Tremellomycetes</taxon>
        <taxon>Tremellales</taxon>
        <taxon>Tremellaceae</taxon>
        <taxon>Tremella</taxon>
    </lineage>
</organism>
<protein>
    <submittedName>
        <fullName evidence="2">Uncharacterized protein</fullName>
    </submittedName>
</protein>
<sequence>MPLTNEEMSLLDEIDGPGRILVVAEEDHLKFTSHHQSLQPGVLELLERHISALTPKLTEPLSRVRMDPKSTLTPDESVAVYQFQELTDAMEYLQELGGSSVGGGNNQQTPWQRQPEEETNRVYTQETGLYQSQNHTEEVLGDNRPGEDDVMTEDIDEGIEMTDD</sequence>
<evidence type="ECO:0000313" key="3">
    <source>
        <dbReference type="Proteomes" id="UP000289152"/>
    </source>
</evidence>
<feature type="region of interest" description="Disordered" evidence="1">
    <location>
        <begin position="96"/>
        <end position="164"/>
    </location>
</feature>
<evidence type="ECO:0000313" key="2">
    <source>
        <dbReference type="EMBL" id="RXK40669.1"/>
    </source>
</evidence>
<dbReference type="Proteomes" id="UP000289152">
    <property type="component" value="Unassembled WGS sequence"/>
</dbReference>
<feature type="compositionally biased region" description="Acidic residues" evidence="1">
    <location>
        <begin position="148"/>
        <end position="164"/>
    </location>
</feature>
<feature type="compositionally biased region" description="Polar residues" evidence="1">
    <location>
        <begin position="121"/>
        <end position="134"/>
    </location>
</feature>
<comment type="caution">
    <text evidence="2">The sequence shown here is derived from an EMBL/GenBank/DDBJ whole genome shotgun (WGS) entry which is preliminary data.</text>
</comment>